<dbReference type="PROSITE" id="PS51118">
    <property type="entry name" value="HTH_HXLR"/>
    <property type="match status" value="1"/>
</dbReference>
<proteinExistence type="predicted"/>
<dbReference type="HOGENOM" id="CLU_111585_5_3_9"/>
<accession>A0A089LG75</accession>
<dbReference type="PANTHER" id="PTHR33204:SF37">
    <property type="entry name" value="HTH-TYPE TRANSCRIPTIONAL REGULATOR YODB"/>
    <property type="match status" value="1"/>
</dbReference>
<evidence type="ECO:0000256" key="2">
    <source>
        <dbReference type="ARBA" id="ARBA00023125"/>
    </source>
</evidence>
<gene>
    <name evidence="5" type="ORF">PBOR_20845</name>
</gene>
<dbReference type="AlphaFoldDB" id="A0A089LG75"/>
<dbReference type="InterPro" id="IPR036388">
    <property type="entry name" value="WH-like_DNA-bd_sf"/>
</dbReference>
<evidence type="ECO:0000256" key="1">
    <source>
        <dbReference type="ARBA" id="ARBA00023015"/>
    </source>
</evidence>
<organism evidence="5 6">
    <name type="scientific">Paenibacillus borealis</name>
    <dbReference type="NCBI Taxonomy" id="160799"/>
    <lineage>
        <taxon>Bacteria</taxon>
        <taxon>Bacillati</taxon>
        <taxon>Bacillota</taxon>
        <taxon>Bacilli</taxon>
        <taxon>Bacillales</taxon>
        <taxon>Paenibacillaceae</taxon>
        <taxon>Paenibacillus</taxon>
    </lineage>
</organism>
<dbReference type="InterPro" id="IPR002577">
    <property type="entry name" value="HTH_HxlR"/>
</dbReference>
<dbReference type="Pfam" id="PF01638">
    <property type="entry name" value="HxlR"/>
    <property type="match status" value="1"/>
</dbReference>
<evidence type="ECO:0000313" key="6">
    <source>
        <dbReference type="Proteomes" id="UP000029518"/>
    </source>
</evidence>
<dbReference type="Gene3D" id="1.10.10.10">
    <property type="entry name" value="Winged helix-like DNA-binding domain superfamily/Winged helix DNA-binding domain"/>
    <property type="match status" value="1"/>
</dbReference>
<dbReference type="EMBL" id="CP009285">
    <property type="protein sequence ID" value="AIQ59105.1"/>
    <property type="molecule type" value="Genomic_DNA"/>
</dbReference>
<name>A0A089LG75_PAEBO</name>
<keyword evidence="2" id="KW-0238">DNA-binding</keyword>
<protein>
    <submittedName>
        <fullName evidence="5">HxlR family transcriptional regulator</fullName>
    </submittedName>
</protein>
<dbReference type="GO" id="GO:0003677">
    <property type="term" value="F:DNA binding"/>
    <property type="evidence" value="ECO:0007669"/>
    <property type="project" value="UniProtKB-KW"/>
</dbReference>
<dbReference type="RefSeq" id="WP_042214677.1">
    <property type="nucleotide sequence ID" value="NZ_CP009285.1"/>
</dbReference>
<dbReference type="InterPro" id="IPR036390">
    <property type="entry name" value="WH_DNA-bd_sf"/>
</dbReference>
<keyword evidence="1" id="KW-0805">Transcription regulation</keyword>
<evidence type="ECO:0000313" key="5">
    <source>
        <dbReference type="EMBL" id="AIQ59105.1"/>
    </source>
</evidence>
<sequence>MTQELKPLLAKVEHVHHIIGKKWVNLIIHVLMEGTKRFSELHNIIPDLSKRMLNERLKELEECGLISRAVIPDRPVRTEYSLTAKGQELGTALLPVEAWAMKWL</sequence>
<dbReference type="PANTHER" id="PTHR33204">
    <property type="entry name" value="TRANSCRIPTIONAL REGULATOR, MARR FAMILY"/>
    <property type="match status" value="1"/>
</dbReference>
<dbReference type="OrthoDB" id="9800966at2"/>
<dbReference type="Proteomes" id="UP000029518">
    <property type="component" value="Chromosome"/>
</dbReference>
<dbReference type="KEGG" id="pbd:PBOR_20845"/>
<reference evidence="5" key="1">
    <citation type="submission" date="2014-08" db="EMBL/GenBank/DDBJ databases">
        <title>Comparative genomics of the Paenibacillus odorifer group.</title>
        <authorList>
            <person name="den Bakker H.C."/>
            <person name="Tsai Y.-C.Y.-C."/>
            <person name="Martin N."/>
            <person name="Korlach J."/>
            <person name="Wiedmann M."/>
        </authorList>
    </citation>
    <scope>NUCLEOTIDE SEQUENCE [LARGE SCALE GENOMIC DNA]</scope>
    <source>
        <strain evidence="5">DSM 13188</strain>
    </source>
</reference>
<evidence type="ECO:0000256" key="3">
    <source>
        <dbReference type="ARBA" id="ARBA00023163"/>
    </source>
</evidence>
<feature type="domain" description="HTH hxlR-type" evidence="4">
    <location>
        <begin position="6"/>
        <end position="104"/>
    </location>
</feature>
<dbReference type="SUPFAM" id="SSF46785">
    <property type="entry name" value="Winged helix' DNA-binding domain"/>
    <property type="match status" value="1"/>
</dbReference>
<evidence type="ECO:0000259" key="4">
    <source>
        <dbReference type="PROSITE" id="PS51118"/>
    </source>
</evidence>
<keyword evidence="3" id="KW-0804">Transcription</keyword>
<keyword evidence="6" id="KW-1185">Reference proteome</keyword>